<dbReference type="GO" id="GO:0015627">
    <property type="term" value="C:type II protein secretion system complex"/>
    <property type="evidence" value="ECO:0007669"/>
    <property type="project" value="TreeGrafter"/>
</dbReference>
<dbReference type="Proteomes" id="UP000254879">
    <property type="component" value="Unassembled WGS sequence"/>
</dbReference>
<keyword evidence="1" id="KW-0472">Membrane</keyword>
<dbReference type="Pfam" id="PF12836">
    <property type="entry name" value="HHH_3"/>
    <property type="match status" value="1"/>
</dbReference>
<dbReference type="GO" id="GO:0003677">
    <property type="term" value="F:DNA binding"/>
    <property type="evidence" value="ECO:0007669"/>
    <property type="project" value="InterPro"/>
</dbReference>
<name>A0A378MHL8_LISGR</name>
<feature type="transmembrane region" description="Helical" evidence="1">
    <location>
        <begin position="12"/>
        <end position="29"/>
    </location>
</feature>
<dbReference type="SUPFAM" id="SSF47781">
    <property type="entry name" value="RuvA domain 2-like"/>
    <property type="match status" value="1"/>
</dbReference>
<dbReference type="Gene3D" id="1.10.150.310">
    <property type="entry name" value="Tex RuvX-like domain-like"/>
    <property type="match status" value="1"/>
</dbReference>
<dbReference type="InterPro" id="IPR004509">
    <property type="entry name" value="Competence_ComEA_HhH"/>
</dbReference>
<dbReference type="InterPro" id="IPR003583">
    <property type="entry name" value="Hlx-hairpin-Hlx_DNA-bd_motif"/>
</dbReference>
<dbReference type="GO" id="GO:0015628">
    <property type="term" value="P:protein secretion by the type II secretion system"/>
    <property type="evidence" value="ECO:0007669"/>
    <property type="project" value="TreeGrafter"/>
</dbReference>
<evidence type="ECO:0000313" key="4">
    <source>
        <dbReference type="Proteomes" id="UP000254879"/>
    </source>
</evidence>
<gene>
    <name evidence="3" type="primary">comEA</name>
    <name evidence="3" type="ORF">NCTC10815_00574</name>
</gene>
<dbReference type="PANTHER" id="PTHR21180:SF32">
    <property type="entry name" value="ENDONUCLEASE_EXONUCLEASE_PHOSPHATASE FAMILY DOMAIN-CONTAINING PROTEIN 1"/>
    <property type="match status" value="1"/>
</dbReference>
<organism evidence="3 4">
    <name type="scientific">Listeria grayi</name>
    <name type="common">Listeria murrayi</name>
    <dbReference type="NCBI Taxonomy" id="1641"/>
    <lineage>
        <taxon>Bacteria</taxon>
        <taxon>Bacillati</taxon>
        <taxon>Bacillota</taxon>
        <taxon>Bacilli</taxon>
        <taxon>Bacillales</taxon>
        <taxon>Listeriaceae</taxon>
        <taxon>Listeria</taxon>
    </lineage>
</organism>
<feature type="domain" description="Helix-hairpin-helix DNA-binding motif class 1" evidence="2">
    <location>
        <begin position="145"/>
        <end position="164"/>
    </location>
</feature>
<dbReference type="AlphaFoldDB" id="A0A378MHL8"/>
<evidence type="ECO:0000259" key="2">
    <source>
        <dbReference type="SMART" id="SM00278"/>
    </source>
</evidence>
<protein>
    <submittedName>
        <fullName evidence="3">ComE operon protein 1</fullName>
    </submittedName>
</protein>
<dbReference type="InterPro" id="IPR019554">
    <property type="entry name" value="Soluble_ligand-bd"/>
</dbReference>
<reference evidence="3 4" key="1">
    <citation type="submission" date="2018-06" db="EMBL/GenBank/DDBJ databases">
        <authorList>
            <consortium name="Pathogen Informatics"/>
            <person name="Doyle S."/>
        </authorList>
    </citation>
    <scope>NUCLEOTIDE SEQUENCE [LARGE SCALE GENOMIC DNA]</scope>
    <source>
        <strain evidence="4">NCTC 10815</strain>
    </source>
</reference>
<dbReference type="InterPro" id="IPR010994">
    <property type="entry name" value="RuvA_2-like"/>
</dbReference>
<dbReference type="Pfam" id="PF10531">
    <property type="entry name" value="SLBB"/>
    <property type="match status" value="1"/>
</dbReference>
<dbReference type="Gene3D" id="3.10.560.10">
    <property type="entry name" value="Outer membrane lipoprotein wza domain like"/>
    <property type="match status" value="1"/>
</dbReference>
<proteinExistence type="predicted"/>
<feature type="domain" description="Helix-hairpin-helix DNA-binding motif class 1" evidence="2">
    <location>
        <begin position="175"/>
        <end position="194"/>
    </location>
</feature>
<dbReference type="PANTHER" id="PTHR21180">
    <property type="entry name" value="ENDONUCLEASE/EXONUCLEASE/PHOSPHATASE FAMILY DOMAIN-CONTAINING PROTEIN 1"/>
    <property type="match status" value="1"/>
</dbReference>
<sequence>MNIYLRKYTKQLITAGIALIGALLLFWFLTRTEAPVAEATPKPVDQTKAAESETPKSSKTIVVDIKGAVSKPGVYQVAKDARVQDLVHLAGGVNQTADMKQINLAAKLKDEESIYIAKIGEIAEQTDTDKQRKDDTVNINTASLQELQGIPGVGPAKAQAILEYRESTGLFQKVEDLKNISGFGEKTIERLKNFIAVK</sequence>
<dbReference type="RefSeq" id="WP_003755782.1">
    <property type="nucleotide sequence ID" value="NZ_CABKNG010000001.1"/>
</dbReference>
<dbReference type="GO" id="GO:0006281">
    <property type="term" value="P:DNA repair"/>
    <property type="evidence" value="ECO:0007669"/>
    <property type="project" value="InterPro"/>
</dbReference>
<accession>A0A378MHL8</accession>
<dbReference type="NCBIfam" id="TIGR00426">
    <property type="entry name" value="competence protein ComEA helix-hairpin-helix repeat region"/>
    <property type="match status" value="1"/>
</dbReference>
<dbReference type="InterPro" id="IPR051675">
    <property type="entry name" value="Endo/Exo/Phosphatase_dom_1"/>
</dbReference>
<dbReference type="SMART" id="SM00278">
    <property type="entry name" value="HhH1"/>
    <property type="match status" value="2"/>
</dbReference>
<dbReference type="EMBL" id="UGPG01000001">
    <property type="protein sequence ID" value="STY43285.1"/>
    <property type="molecule type" value="Genomic_DNA"/>
</dbReference>
<keyword evidence="1" id="KW-0812">Transmembrane</keyword>
<keyword evidence="1" id="KW-1133">Transmembrane helix</keyword>
<evidence type="ECO:0000313" key="3">
    <source>
        <dbReference type="EMBL" id="STY43285.1"/>
    </source>
</evidence>
<evidence type="ECO:0000256" key="1">
    <source>
        <dbReference type="SAM" id="Phobius"/>
    </source>
</evidence>